<dbReference type="AlphaFoldDB" id="A0AAD8QWZ5"/>
<accession>A0AAD8QWZ5</accession>
<gene>
    <name evidence="2" type="ORF">QYE76_034241</name>
</gene>
<name>A0AAD8QWZ5_LOLMU</name>
<proteinExistence type="predicted"/>
<protein>
    <recommendedName>
        <fullName evidence="4">Retrotransposon Copia-like N-terminal domain-containing protein</fullName>
    </recommendedName>
</protein>
<reference evidence="2" key="1">
    <citation type="submission" date="2023-07" db="EMBL/GenBank/DDBJ databases">
        <title>A chromosome-level genome assembly of Lolium multiflorum.</title>
        <authorList>
            <person name="Chen Y."/>
            <person name="Copetti D."/>
            <person name="Kolliker R."/>
            <person name="Studer B."/>
        </authorList>
    </citation>
    <scope>NUCLEOTIDE SEQUENCE</scope>
    <source>
        <strain evidence="2">02402/16</strain>
        <tissue evidence="2">Leaf</tissue>
    </source>
</reference>
<dbReference type="EMBL" id="JAUUTY010000007">
    <property type="protein sequence ID" value="KAK1610568.1"/>
    <property type="molecule type" value="Genomic_DNA"/>
</dbReference>
<feature type="compositionally biased region" description="Basic and acidic residues" evidence="1">
    <location>
        <begin position="110"/>
        <end position="120"/>
    </location>
</feature>
<evidence type="ECO:0000313" key="2">
    <source>
        <dbReference type="EMBL" id="KAK1610568.1"/>
    </source>
</evidence>
<evidence type="ECO:0000313" key="3">
    <source>
        <dbReference type="Proteomes" id="UP001231189"/>
    </source>
</evidence>
<evidence type="ECO:0008006" key="4">
    <source>
        <dbReference type="Google" id="ProtNLM"/>
    </source>
</evidence>
<keyword evidence="3" id="KW-1185">Reference proteome</keyword>
<comment type="caution">
    <text evidence="2">The sequence shown here is derived from an EMBL/GenBank/DDBJ whole genome shotgun (WGS) entry which is preliminary data.</text>
</comment>
<feature type="region of interest" description="Disordered" evidence="1">
    <location>
        <begin position="98"/>
        <end position="120"/>
    </location>
</feature>
<sequence length="179" mass="20760">MAVENPEKEKEQTMVSNPAYSSWLARDQKVLSYLLNSLSKEILMHVLRMEHTADVWKAVEEMFASQSISKSYDQRKEMQASTNNGGFETSANAAARMRNRGGGYRPRNNNGRDDNRRYDDRPMMIVVTSDNMRGVQMKGAKMTGNMMIPLQSRGLSWWMCAHWWWSWPWTWSPPHHSLG</sequence>
<organism evidence="2 3">
    <name type="scientific">Lolium multiflorum</name>
    <name type="common">Italian ryegrass</name>
    <name type="synonym">Lolium perenne subsp. multiflorum</name>
    <dbReference type="NCBI Taxonomy" id="4521"/>
    <lineage>
        <taxon>Eukaryota</taxon>
        <taxon>Viridiplantae</taxon>
        <taxon>Streptophyta</taxon>
        <taxon>Embryophyta</taxon>
        <taxon>Tracheophyta</taxon>
        <taxon>Spermatophyta</taxon>
        <taxon>Magnoliopsida</taxon>
        <taxon>Liliopsida</taxon>
        <taxon>Poales</taxon>
        <taxon>Poaceae</taxon>
        <taxon>BOP clade</taxon>
        <taxon>Pooideae</taxon>
        <taxon>Poodae</taxon>
        <taxon>Poeae</taxon>
        <taxon>Poeae Chloroplast Group 2 (Poeae type)</taxon>
        <taxon>Loliodinae</taxon>
        <taxon>Loliinae</taxon>
        <taxon>Lolium</taxon>
    </lineage>
</organism>
<evidence type="ECO:0000256" key="1">
    <source>
        <dbReference type="SAM" id="MobiDB-lite"/>
    </source>
</evidence>
<dbReference type="Proteomes" id="UP001231189">
    <property type="component" value="Unassembled WGS sequence"/>
</dbReference>
<dbReference type="Pfam" id="PF14223">
    <property type="entry name" value="Retrotran_gag_2"/>
    <property type="match status" value="1"/>
</dbReference>